<dbReference type="EMBL" id="CP046902">
    <property type="protein sequence ID" value="QGZ31099.1"/>
    <property type="molecule type" value="Genomic_DNA"/>
</dbReference>
<dbReference type="Proteomes" id="UP000438983">
    <property type="component" value="Chromosome"/>
</dbReference>
<dbReference type="RefSeq" id="WP_158188563.1">
    <property type="nucleotide sequence ID" value="NZ_CP046902.1"/>
</dbReference>
<organism evidence="1 2">
    <name type="scientific">Stutzerimonas stutzeri</name>
    <name type="common">Pseudomonas stutzeri</name>
    <dbReference type="NCBI Taxonomy" id="316"/>
    <lineage>
        <taxon>Bacteria</taxon>
        <taxon>Pseudomonadati</taxon>
        <taxon>Pseudomonadota</taxon>
        <taxon>Gammaproteobacteria</taxon>
        <taxon>Pseudomonadales</taxon>
        <taxon>Pseudomonadaceae</taxon>
        <taxon>Stutzerimonas</taxon>
    </lineage>
</organism>
<proteinExistence type="predicted"/>
<accession>A0A6I6LJP2</accession>
<evidence type="ECO:0000313" key="2">
    <source>
        <dbReference type="Proteomes" id="UP000438983"/>
    </source>
</evidence>
<name>A0A6I6LJP2_STUST</name>
<sequence length="151" mass="16437">MDITDLVFAAWISESYLKRAYAASDLDYEAVQTIVSRLHAPPGRNPAEICCAAKGSVALDSTADILAAEAKATADGSAIYVIYDHVNLTGLKLFDKDQAPERTASPQLLFSLPMQVRALAPKLSVMDELPTRFKSKGQLSAQKRSVDFLVY</sequence>
<evidence type="ECO:0000313" key="1">
    <source>
        <dbReference type="EMBL" id="QGZ31099.1"/>
    </source>
</evidence>
<protein>
    <submittedName>
        <fullName evidence="1">Uncharacterized protein</fullName>
    </submittedName>
</protein>
<gene>
    <name evidence="1" type="ORF">GQA94_13900</name>
</gene>
<dbReference type="OrthoDB" id="286202at2"/>
<dbReference type="AlphaFoldDB" id="A0A6I6LJP2"/>
<reference evidence="1 2" key="1">
    <citation type="submission" date="2019-12" db="EMBL/GenBank/DDBJ databases">
        <title>Complete genome sequence of Pseudomonas stutzeri.</title>
        <authorList>
            <person name="Lim S.R."/>
            <person name="Kim J.H."/>
        </authorList>
    </citation>
    <scope>NUCLEOTIDE SEQUENCE [LARGE SCALE GENOMIC DNA]</scope>
    <source>
        <strain evidence="1 2">PM101005</strain>
    </source>
</reference>